<dbReference type="EMBL" id="JABFXE010000252">
    <property type="protein sequence ID" value="NUQ87975.1"/>
    <property type="molecule type" value="Genomic_DNA"/>
</dbReference>
<evidence type="ECO:0000313" key="2">
    <source>
        <dbReference type="Proteomes" id="UP000574690"/>
    </source>
</evidence>
<accession>A0A850C0T9</accession>
<reference evidence="1 2" key="1">
    <citation type="submission" date="2020-05" db="EMBL/GenBank/DDBJ databases">
        <title>DNA-SIP metagenomic assembled genomes.</title>
        <authorList>
            <person name="Yu J."/>
        </authorList>
    </citation>
    <scope>NUCLEOTIDE SEQUENCE [LARGE SCALE GENOMIC DNA]</scope>
    <source>
        <strain evidence="1">Bin5.27</strain>
    </source>
</reference>
<gene>
    <name evidence="1" type="ORF">HOQ43_05880</name>
</gene>
<organism evidence="1 2">
    <name type="scientific">Glycomyces artemisiae</name>
    <dbReference type="NCBI Taxonomy" id="1076443"/>
    <lineage>
        <taxon>Bacteria</taxon>
        <taxon>Bacillati</taxon>
        <taxon>Actinomycetota</taxon>
        <taxon>Actinomycetes</taxon>
        <taxon>Glycomycetales</taxon>
        <taxon>Glycomycetaceae</taxon>
        <taxon>Glycomyces</taxon>
    </lineage>
</organism>
<sequence>MNVTMALDLGGTKVEAALVRADGTVVEGTRSRAATGAAVAADRAAGERAIAQVVRH</sequence>
<name>A0A850C0T9_9ACTN</name>
<evidence type="ECO:0000313" key="1">
    <source>
        <dbReference type="EMBL" id="NUQ87975.1"/>
    </source>
</evidence>
<dbReference type="InterPro" id="IPR043129">
    <property type="entry name" value="ATPase_NBD"/>
</dbReference>
<dbReference type="Proteomes" id="UP000574690">
    <property type="component" value="Unassembled WGS sequence"/>
</dbReference>
<feature type="non-terminal residue" evidence="1">
    <location>
        <position position="56"/>
    </location>
</feature>
<dbReference type="SUPFAM" id="SSF53067">
    <property type="entry name" value="Actin-like ATPase domain"/>
    <property type="match status" value="1"/>
</dbReference>
<proteinExistence type="predicted"/>
<protein>
    <submittedName>
        <fullName evidence="1">ROK family protein</fullName>
    </submittedName>
</protein>
<dbReference type="AlphaFoldDB" id="A0A850C0T9"/>
<comment type="caution">
    <text evidence="1">The sequence shown here is derived from an EMBL/GenBank/DDBJ whole genome shotgun (WGS) entry which is preliminary data.</text>
</comment>
<dbReference type="Gene3D" id="3.30.420.40">
    <property type="match status" value="1"/>
</dbReference>